<organism evidence="7 8">
    <name type="scientific">Cuscuta epithymum</name>
    <dbReference type="NCBI Taxonomy" id="186058"/>
    <lineage>
        <taxon>Eukaryota</taxon>
        <taxon>Viridiplantae</taxon>
        <taxon>Streptophyta</taxon>
        <taxon>Embryophyta</taxon>
        <taxon>Tracheophyta</taxon>
        <taxon>Spermatophyta</taxon>
        <taxon>Magnoliopsida</taxon>
        <taxon>eudicotyledons</taxon>
        <taxon>Gunneridae</taxon>
        <taxon>Pentapetalae</taxon>
        <taxon>asterids</taxon>
        <taxon>lamiids</taxon>
        <taxon>Solanales</taxon>
        <taxon>Convolvulaceae</taxon>
        <taxon>Cuscuteae</taxon>
        <taxon>Cuscuta</taxon>
        <taxon>Cuscuta subgen. Cuscuta</taxon>
    </lineage>
</organism>
<keyword evidence="3" id="KW-0346">Stress response</keyword>
<comment type="caution">
    <text evidence="7">The sequence shown here is derived from an EMBL/GenBank/DDBJ whole genome shotgun (WGS) entry which is preliminary data.</text>
</comment>
<evidence type="ECO:0000313" key="7">
    <source>
        <dbReference type="EMBL" id="CAH9069590.1"/>
    </source>
</evidence>
<evidence type="ECO:0000256" key="2">
    <source>
        <dbReference type="ARBA" id="ARBA00022473"/>
    </source>
</evidence>
<accession>A0AAV0C7V2</accession>
<keyword evidence="2" id="KW-0217">Developmental protein</keyword>
<evidence type="ECO:0000256" key="4">
    <source>
        <dbReference type="ARBA" id="ARBA00023242"/>
    </source>
</evidence>
<protein>
    <recommendedName>
        <fullName evidence="9">Poly [ADP-ribose] polymerase</fullName>
    </recommendedName>
</protein>
<dbReference type="PANTHER" id="PTHR32263">
    <property type="entry name" value="INACTIVE POLY [ADP-RIBOSE] POLYMERASE SRO4-RELATED"/>
    <property type="match status" value="1"/>
</dbReference>
<comment type="subcellular location">
    <subcellularLocation>
        <location evidence="1">Nucleus</location>
    </subcellularLocation>
</comment>
<dbReference type="InterPro" id="IPR044964">
    <property type="entry name" value="RCD1/SRO1-5"/>
</dbReference>
<dbReference type="SUPFAM" id="SSF56399">
    <property type="entry name" value="ADP-ribosylation"/>
    <property type="match status" value="1"/>
</dbReference>
<dbReference type="GO" id="GO:0003950">
    <property type="term" value="F:NAD+ poly-ADP-ribosyltransferase activity"/>
    <property type="evidence" value="ECO:0007669"/>
    <property type="project" value="InterPro"/>
</dbReference>
<dbReference type="Pfam" id="PF00644">
    <property type="entry name" value="PARP"/>
    <property type="match status" value="1"/>
</dbReference>
<dbReference type="GO" id="GO:0005634">
    <property type="term" value="C:nucleus"/>
    <property type="evidence" value="ECO:0007669"/>
    <property type="project" value="UniProtKB-SubCell"/>
</dbReference>
<evidence type="ECO:0000313" key="8">
    <source>
        <dbReference type="Proteomes" id="UP001152523"/>
    </source>
</evidence>
<dbReference type="PROSITE" id="PS51879">
    <property type="entry name" value="RST"/>
    <property type="match status" value="1"/>
</dbReference>
<dbReference type="Gene3D" id="3.90.228.10">
    <property type="match status" value="1"/>
</dbReference>
<dbReference type="Proteomes" id="UP001152523">
    <property type="component" value="Unassembled WGS sequence"/>
</dbReference>
<dbReference type="InterPro" id="IPR012317">
    <property type="entry name" value="Poly(ADP-ribose)pol_cat_dom"/>
</dbReference>
<feature type="domain" description="RST" evidence="6">
    <location>
        <begin position="260"/>
        <end position="331"/>
    </location>
</feature>
<dbReference type="PANTHER" id="PTHR32263:SF12">
    <property type="entry name" value="INACTIVE POLY [ADP-RIBOSE] POLYMERASE SRO4-RELATED"/>
    <property type="match status" value="1"/>
</dbReference>
<proteinExistence type="predicted"/>
<keyword evidence="8" id="KW-1185">Reference proteome</keyword>
<feature type="domain" description="PARP catalytic" evidence="5">
    <location>
        <begin position="42"/>
        <end position="266"/>
    </location>
</feature>
<dbReference type="EMBL" id="CAMAPF010000016">
    <property type="protein sequence ID" value="CAH9069590.1"/>
    <property type="molecule type" value="Genomic_DNA"/>
</dbReference>
<dbReference type="Pfam" id="PF12174">
    <property type="entry name" value="RST"/>
    <property type="match status" value="1"/>
</dbReference>
<evidence type="ECO:0000256" key="1">
    <source>
        <dbReference type="ARBA" id="ARBA00004123"/>
    </source>
</evidence>
<evidence type="ECO:0008006" key="9">
    <source>
        <dbReference type="Google" id="ProtNLM"/>
    </source>
</evidence>
<keyword evidence="4" id="KW-0539">Nucleus</keyword>
<sequence>MQQQLQESMSLLPAMESRSSLCSDPEQEVVSDCESVVSDTSTTFHEEMKDFDTELIRVGEDERIHHLIRQKLLAGGLGDHNTSIEAVRRNAFPSSTKKAKLQAFEIFAKAAEESGGDGNANVRYAWFGASVEHINTILSHGFLPSMIKNGDHGYGIYLSPDQFPLGSVKSAVADENGVRHILLCRVILGKTEEVPRGSRQWYPTTQEFVSGVDDSASPTNYIVWSTHMNTHILPLYLISFRVSSSSSGERRTDAAEFPFRKPSSPWISFPALLSALAKYLPPHTMRLISEQHKNYRERKISRHEMIQRMRRLAGDERLAAIIKAHRPNKSHSETTMFSCIPSRFQKTKSKE</sequence>
<evidence type="ECO:0000256" key="3">
    <source>
        <dbReference type="ARBA" id="ARBA00023016"/>
    </source>
</evidence>
<dbReference type="PROSITE" id="PS51059">
    <property type="entry name" value="PARP_CATALYTIC"/>
    <property type="match status" value="1"/>
</dbReference>
<name>A0AAV0C7V2_9ASTE</name>
<gene>
    <name evidence="7" type="ORF">CEPIT_LOCUS3141</name>
</gene>
<reference evidence="7" key="1">
    <citation type="submission" date="2022-07" db="EMBL/GenBank/DDBJ databases">
        <authorList>
            <person name="Macas J."/>
            <person name="Novak P."/>
            <person name="Neumann P."/>
        </authorList>
    </citation>
    <scope>NUCLEOTIDE SEQUENCE</scope>
</reference>
<evidence type="ECO:0000259" key="6">
    <source>
        <dbReference type="PROSITE" id="PS51879"/>
    </source>
</evidence>
<dbReference type="InterPro" id="IPR022003">
    <property type="entry name" value="RST"/>
</dbReference>
<evidence type="ECO:0000259" key="5">
    <source>
        <dbReference type="PROSITE" id="PS51059"/>
    </source>
</evidence>
<dbReference type="AlphaFoldDB" id="A0AAV0C7V2"/>